<protein>
    <recommendedName>
        <fullName evidence="4">PPM-type phosphatase domain-containing protein</fullName>
    </recommendedName>
</protein>
<evidence type="ECO:0000259" key="4">
    <source>
        <dbReference type="SMART" id="SM00331"/>
    </source>
</evidence>
<keyword evidence="3" id="KW-0472">Membrane</keyword>
<dbReference type="Gene3D" id="3.60.40.10">
    <property type="entry name" value="PPM-type phosphatase domain"/>
    <property type="match status" value="1"/>
</dbReference>
<dbReference type="Gene3D" id="1.25.40.10">
    <property type="entry name" value="Tetratricopeptide repeat domain"/>
    <property type="match status" value="2"/>
</dbReference>
<dbReference type="RefSeq" id="WP_345374348.1">
    <property type="nucleotide sequence ID" value="NZ_BAABJX010000058.1"/>
</dbReference>
<evidence type="ECO:0000256" key="2">
    <source>
        <dbReference type="PROSITE-ProRule" id="PRU00339"/>
    </source>
</evidence>
<dbReference type="InterPro" id="IPR036457">
    <property type="entry name" value="PPM-type-like_dom_sf"/>
</dbReference>
<keyword evidence="3" id="KW-0812">Transmembrane</keyword>
<feature type="transmembrane region" description="Helical" evidence="3">
    <location>
        <begin position="346"/>
        <end position="367"/>
    </location>
</feature>
<dbReference type="PANTHER" id="PTHR43156">
    <property type="entry name" value="STAGE II SPORULATION PROTEIN E-RELATED"/>
    <property type="match status" value="1"/>
</dbReference>
<dbReference type="PANTHER" id="PTHR43156:SF9">
    <property type="entry name" value="HAMP DOMAIN-CONTAINING PROTEIN"/>
    <property type="match status" value="1"/>
</dbReference>
<proteinExistence type="predicted"/>
<gene>
    <name evidence="5" type="ORF">GCM10023331_35950</name>
</gene>
<keyword evidence="2" id="KW-0802">TPR repeat</keyword>
<dbReference type="SUPFAM" id="SSF48452">
    <property type="entry name" value="TPR-like"/>
    <property type="match status" value="2"/>
</dbReference>
<dbReference type="SMART" id="SM00331">
    <property type="entry name" value="PP2C_SIG"/>
    <property type="match status" value="1"/>
</dbReference>
<evidence type="ECO:0000313" key="5">
    <source>
        <dbReference type="EMBL" id="GAA4848044.1"/>
    </source>
</evidence>
<reference evidence="6" key="1">
    <citation type="journal article" date="2019" name="Int. J. Syst. Evol. Microbiol.">
        <title>The Global Catalogue of Microorganisms (GCM) 10K type strain sequencing project: providing services to taxonomists for standard genome sequencing and annotation.</title>
        <authorList>
            <consortium name="The Broad Institute Genomics Platform"/>
            <consortium name="The Broad Institute Genome Sequencing Center for Infectious Disease"/>
            <person name="Wu L."/>
            <person name="Ma J."/>
        </authorList>
    </citation>
    <scope>NUCLEOTIDE SEQUENCE [LARGE SCALE GENOMIC DNA]</scope>
    <source>
        <strain evidence="6">JCM 18326</strain>
    </source>
</reference>
<organism evidence="5 6">
    <name type="scientific">Algivirga pacifica</name>
    <dbReference type="NCBI Taxonomy" id="1162670"/>
    <lineage>
        <taxon>Bacteria</taxon>
        <taxon>Pseudomonadati</taxon>
        <taxon>Bacteroidota</taxon>
        <taxon>Cytophagia</taxon>
        <taxon>Cytophagales</taxon>
        <taxon>Flammeovirgaceae</taxon>
        <taxon>Algivirga</taxon>
    </lineage>
</organism>
<dbReference type="SMART" id="SM00028">
    <property type="entry name" value="TPR"/>
    <property type="match status" value="3"/>
</dbReference>
<evidence type="ECO:0000256" key="3">
    <source>
        <dbReference type="SAM" id="Phobius"/>
    </source>
</evidence>
<keyword evidence="3" id="KW-1133">Transmembrane helix</keyword>
<keyword evidence="6" id="KW-1185">Reference proteome</keyword>
<accession>A0ABP9DKT1</accession>
<sequence length="671" mass="76627">MAIIRGIFFVLLFFQSVAYSRENKDLLKQLQEHPQEDSIRVSILSNLGFSYWTSDPEKGLAYGKEAVALAQKLGYRRGEAWAYGALGACYYGMANLPAMHEADMKCLMIAEELQDKRLLSSALTNLGNYHLSNKDTVQALEHYKRSAAIDAENPAPVLMTNIGIIYYETGHVDSAFYYLDKSIAGAIAYRDTTNLTLALLNKGNYMAQEKRFREADRIMEEANSHIKTEANALFESLYFSTKGMIYEGFGQYDKAEKALLKALAIVKERGFNEQLRTFYKQAASFYENRQQFEKAYYSLMEYSLLNEEIYKKELLQRREEMDAKYEKVKSQKKLEMQAQQLDTQRLIQNIFIGAFLVFIVMMIALYWSNIQKKKLNAILIAQGEDLKEQAHELLELNEEVGAQKAYLEKSHQLLSDKNRQVTDSIKAAQLMQQRLLPSLDVLQYYFADAFTLFIPKDMVSGDLYWSKKMENVIAIAVVDCTGHGVPGAFMSMQAYSLLEEVSNNIGLQDPALLLDEIQQRMMSGITTAENQVERGMDMSLCIIEELMPGKFVVHFAGAKQSLYYTHQGQLLKLKGDNMSLGKRARVKRFKKYTSHELFLTTGEVLYLLSDGFVDASNEERKKLGSQKLEDILLAYHKEAMNVQLEHLDKSFQQHTTGAELRDDVTLLGIRL</sequence>
<name>A0ABP9DKT1_9BACT</name>
<feature type="repeat" description="TPR" evidence="2">
    <location>
        <begin position="120"/>
        <end position="153"/>
    </location>
</feature>
<dbReference type="InterPro" id="IPR052016">
    <property type="entry name" value="Bact_Sigma-Reg"/>
</dbReference>
<dbReference type="InterPro" id="IPR019734">
    <property type="entry name" value="TPR_rpt"/>
</dbReference>
<feature type="domain" description="PPM-type phosphatase" evidence="4">
    <location>
        <begin position="439"/>
        <end position="671"/>
    </location>
</feature>
<dbReference type="PROSITE" id="PS50005">
    <property type="entry name" value="TPR"/>
    <property type="match status" value="1"/>
</dbReference>
<dbReference type="Proteomes" id="UP001500298">
    <property type="component" value="Unassembled WGS sequence"/>
</dbReference>
<dbReference type="InterPro" id="IPR001932">
    <property type="entry name" value="PPM-type_phosphatase-like_dom"/>
</dbReference>
<dbReference type="Pfam" id="PF07228">
    <property type="entry name" value="SpoIIE"/>
    <property type="match status" value="1"/>
</dbReference>
<dbReference type="InterPro" id="IPR011990">
    <property type="entry name" value="TPR-like_helical_dom_sf"/>
</dbReference>
<evidence type="ECO:0000313" key="6">
    <source>
        <dbReference type="Proteomes" id="UP001500298"/>
    </source>
</evidence>
<dbReference type="EMBL" id="BAABJX010000058">
    <property type="protein sequence ID" value="GAA4848044.1"/>
    <property type="molecule type" value="Genomic_DNA"/>
</dbReference>
<comment type="caution">
    <text evidence="5">The sequence shown here is derived from an EMBL/GenBank/DDBJ whole genome shotgun (WGS) entry which is preliminary data.</text>
</comment>
<evidence type="ECO:0000256" key="1">
    <source>
        <dbReference type="ARBA" id="ARBA00022801"/>
    </source>
</evidence>
<keyword evidence="1" id="KW-0378">Hydrolase</keyword>